<organism evidence="3 4">
    <name type="scientific">Laodelphax striatellus</name>
    <name type="common">Small brown planthopper</name>
    <name type="synonym">Delphax striatella</name>
    <dbReference type="NCBI Taxonomy" id="195883"/>
    <lineage>
        <taxon>Eukaryota</taxon>
        <taxon>Metazoa</taxon>
        <taxon>Ecdysozoa</taxon>
        <taxon>Arthropoda</taxon>
        <taxon>Hexapoda</taxon>
        <taxon>Insecta</taxon>
        <taxon>Pterygota</taxon>
        <taxon>Neoptera</taxon>
        <taxon>Paraneoptera</taxon>
        <taxon>Hemiptera</taxon>
        <taxon>Auchenorrhyncha</taxon>
        <taxon>Fulgoroidea</taxon>
        <taxon>Delphacidae</taxon>
        <taxon>Criomorphinae</taxon>
        <taxon>Laodelphax</taxon>
    </lineage>
</organism>
<dbReference type="EMBL" id="QKKF02002514">
    <property type="protein sequence ID" value="RZF48405.1"/>
    <property type="molecule type" value="Genomic_DNA"/>
</dbReference>
<proteinExistence type="predicted"/>
<feature type="region of interest" description="Disordered" evidence="1">
    <location>
        <begin position="331"/>
        <end position="365"/>
    </location>
</feature>
<feature type="compositionally biased region" description="Basic and acidic residues" evidence="1">
    <location>
        <begin position="588"/>
        <end position="597"/>
    </location>
</feature>
<dbReference type="InterPro" id="IPR036034">
    <property type="entry name" value="PDZ_sf"/>
</dbReference>
<feature type="region of interest" description="Disordered" evidence="1">
    <location>
        <begin position="297"/>
        <end position="319"/>
    </location>
</feature>
<feature type="region of interest" description="Disordered" evidence="1">
    <location>
        <begin position="246"/>
        <end position="267"/>
    </location>
</feature>
<dbReference type="SUPFAM" id="SSF50156">
    <property type="entry name" value="PDZ domain-like"/>
    <property type="match status" value="2"/>
</dbReference>
<dbReference type="InParanoid" id="A0A482XQI2"/>
<gene>
    <name evidence="3" type="ORF">LSTR_LSTR007572</name>
</gene>
<evidence type="ECO:0000259" key="2">
    <source>
        <dbReference type="PROSITE" id="PS50106"/>
    </source>
</evidence>
<keyword evidence="4" id="KW-1185">Reference proteome</keyword>
<dbReference type="Proteomes" id="UP000291343">
    <property type="component" value="Unassembled WGS sequence"/>
</dbReference>
<sequence length="794" mass="87502">MRWFQRASSSSSCAGGSEADASPRLLSLSPLRQDGDMLLSSNLVAAAAQASTPISHRSRLDMTSNVWERRNSNESEELNLYNVKQQLVVVERTPESQQQSAKHDWRGLSSDLTPQTKGQPKHLLGKEKRNPLLEKVKNTKLSCFKSTDQLIVDDCNNGTVTNNDKEQLISARGDGLRRLAASIDDLVDDEGDDEFLRAANVKGSFSCSKIDRVSLISQQKGHQRQFSVSSSNENVVYMNNNSRTTVSEDSGVEVDVKNSKTGNSESNSCLSAKLRAMSEKYLKSSTSRILAKLYRNGSKSDLDGSESKKSSSGKAKLRSFSFGTLPGMEEFQRRHNPLYQEEDDLRFGEDERHRPPDEVDDSDSGILVNGSIDSSFCGVAAPMTSHVRSASQIDQQSPDCHPLPPPPIPPHREFLSTISSLSGRQFKVVKLLRSEASEELGIFIAKTRMTRESGVGYTIAHVVPGGLADREGTLRVDDEIINVNGRRLRGLTMAAAREVLLNGPQEVDIVIARDTQEPTSNNTNEEEVVEEPVKKAEKSPNEKVKMVESSVDYENILVLPRMKAVDQRTVFLNELISDESPKSLSAIDTRRPEDRRSCKPSKRRHYQKNSNSINNKLLRRAIVSYTNSQKAVSSDDRCSEDVSDGIESTTSLPQQLSAFENPATDFCTLPRRPRSALSSLHTLVYEKGPGKKSLGFTIVGGKDSPRGAIGIFIKSVLENGQAAEDGRLREGDELLAVNGQVCHDLSHAEAVTLFKSIKAGPVILHVCRRVRATTTSSKAKSWTDLIANSRSNEE</sequence>
<feature type="region of interest" description="Disordered" evidence="1">
    <location>
        <begin position="516"/>
        <end position="541"/>
    </location>
</feature>
<feature type="domain" description="PDZ" evidence="2">
    <location>
        <begin position="428"/>
        <end position="515"/>
    </location>
</feature>
<evidence type="ECO:0000256" key="1">
    <source>
        <dbReference type="SAM" id="MobiDB-lite"/>
    </source>
</evidence>
<dbReference type="SMART" id="SM00228">
    <property type="entry name" value="PDZ"/>
    <property type="match status" value="2"/>
</dbReference>
<feature type="compositionally biased region" description="Basic and acidic residues" evidence="1">
    <location>
        <begin position="531"/>
        <end position="541"/>
    </location>
</feature>
<evidence type="ECO:0000313" key="4">
    <source>
        <dbReference type="Proteomes" id="UP000291343"/>
    </source>
</evidence>
<feature type="compositionally biased region" description="Low complexity" evidence="1">
    <location>
        <begin position="7"/>
        <end position="23"/>
    </location>
</feature>
<dbReference type="AlphaFoldDB" id="A0A482XQI2"/>
<dbReference type="STRING" id="195883.A0A482XQI2"/>
<feature type="region of interest" description="Disordered" evidence="1">
    <location>
        <begin position="583"/>
        <end position="611"/>
    </location>
</feature>
<feature type="region of interest" description="Disordered" evidence="1">
    <location>
        <begin position="1"/>
        <end position="23"/>
    </location>
</feature>
<feature type="compositionally biased region" description="Basic and acidic residues" evidence="1">
    <location>
        <begin position="298"/>
        <end position="309"/>
    </location>
</feature>
<protein>
    <recommendedName>
        <fullName evidence="2">PDZ domain-containing protein</fullName>
    </recommendedName>
</protein>
<accession>A0A482XQI2</accession>
<evidence type="ECO:0000313" key="3">
    <source>
        <dbReference type="EMBL" id="RZF48405.1"/>
    </source>
</evidence>
<dbReference type="Gene3D" id="2.30.42.10">
    <property type="match status" value="2"/>
</dbReference>
<dbReference type="SMR" id="A0A482XQI2"/>
<dbReference type="PROSITE" id="PS50106">
    <property type="entry name" value="PDZ"/>
    <property type="match status" value="2"/>
</dbReference>
<feature type="domain" description="PDZ" evidence="2">
    <location>
        <begin position="682"/>
        <end position="756"/>
    </location>
</feature>
<comment type="caution">
    <text evidence="3">The sequence shown here is derived from an EMBL/GenBank/DDBJ whole genome shotgun (WGS) entry which is preliminary data.</text>
</comment>
<dbReference type="Pfam" id="PF00595">
    <property type="entry name" value="PDZ"/>
    <property type="match status" value="2"/>
</dbReference>
<feature type="compositionally biased region" description="Basic and acidic residues" evidence="1">
    <location>
        <begin position="345"/>
        <end position="357"/>
    </location>
</feature>
<reference evidence="3 4" key="1">
    <citation type="journal article" date="2017" name="Gigascience">
        <title>Genome sequence of the small brown planthopper, Laodelphax striatellus.</title>
        <authorList>
            <person name="Zhu J."/>
            <person name="Jiang F."/>
            <person name="Wang X."/>
            <person name="Yang P."/>
            <person name="Bao Y."/>
            <person name="Zhao W."/>
            <person name="Wang W."/>
            <person name="Lu H."/>
            <person name="Wang Q."/>
            <person name="Cui N."/>
            <person name="Li J."/>
            <person name="Chen X."/>
            <person name="Luo L."/>
            <person name="Yu J."/>
            <person name="Kang L."/>
            <person name="Cui F."/>
        </authorList>
    </citation>
    <scope>NUCLEOTIDE SEQUENCE [LARGE SCALE GENOMIC DNA]</scope>
    <source>
        <strain evidence="3">Lst14</strain>
    </source>
</reference>
<dbReference type="InterPro" id="IPR001478">
    <property type="entry name" value="PDZ"/>
</dbReference>
<dbReference type="OrthoDB" id="6022711at2759"/>
<dbReference type="CDD" id="cd06759">
    <property type="entry name" value="PDZ3_PDZD2-PDZ1_hPro-IL-16-like"/>
    <property type="match status" value="1"/>
</dbReference>
<dbReference type="PANTHER" id="PTHR11324">
    <property type="entry name" value="IL16-RELATED"/>
    <property type="match status" value="1"/>
</dbReference>
<feature type="compositionally biased region" description="Basic residues" evidence="1">
    <location>
        <begin position="598"/>
        <end position="607"/>
    </location>
</feature>
<feature type="region of interest" description="Disordered" evidence="1">
    <location>
        <begin position="94"/>
        <end position="123"/>
    </location>
</feature>
<name>A0A482XQI2_LAOST</name>
<dbReference type="PANTHER" id="PTHR11324:SF16">
    <property type="entry name" value="PDZ DOMAIN-CONTAINING PROTEIN 2"/>
    <property type="match status" value="1"/>
</dbReference>